<gene>
    <name evidence="4" type="ORF">K489DRAFT_350934</name>
</gene>
<evidence type="ECO:0000313" key="4">
    <source>
        <dbReference type="RefSeq" id="XP_033463431.1"/>
    </source>
</evidence>
<dbReference type="GeneID" id="54360235"/>
<keyword evidence="3" id="KW-1185">Reference proteome</keyword>
<keyword evidence="1" id="KW-0862">Zinc</keyword>
<feature type="binding site" evidence="1">
    <location>
        <position position="137"/>
    </location>
    <ligand>
        <name>Zn(2+)</name>
        <dbReference type="ChEBI" id="CHEBI:29105"/>
    </ligand>
</feature>
<keyword evidence="1" id="KW-0479">Metal-binding</keyword>
<name>A0A6J3MEG5_9PEZI</name>
<accession>A0A6J3MEG5</accession>
<dbReference type="SMART" id="SM01388">
    <property type="entry name" value="Mob1_phocein"/>
    <property type="match status" value="1"/>
</dbReference>
<dbReference type="InterPro" id="IPR005301">
    <property type="entry name" value="MOB_kinase_act_fam"/>
</dbReference>
<dbReference type="OrthoDB" id="10261121at2759"/>
<dbReference type="Pfam" id="PF03637">
    <property type="entry name" value="Mob1_phocein"/>
    <property type="match status" value="2"/>
</dbReference>
<reference evidence="4" key="1">
    <citation type="submission" date="2020-01" db="EMBL/GenBank/DDBJ databases">
        <authorList>
            <consortium name="DOE Joint Genome Institute"/>
            <person name="Haridas S."/>
            <person name="Albert R."/>
            <person name="Binder M."/>
            <person name="Bloem J."/>
            <person name="Labutti K."/>
            <person name="Salamov A."/>
            <person name="Andreopoulos B."/>
            <person name="Baker S.E."/>
            <person name="Barry K."/>
            <person name="Bills G."/>
            <person name="Bluhm B.H."/>
            <person name="Cannon C."/>
            <person name="Castanera R."/>
            <person name="Culley D.E."/>
            <person name="Daum C."/>
            <person name="Ezra D."/>
            <person name="Gonzalez J.B."/>
            <person name="Henrissat B."/>
            <person name="Kuo A."/>
            <person name="Liang C."/>
            <person name="Lipzen A."/>
            <person name="Lutzoni F."/>
            <person name="Magnuson J."/>
            <person name="Mondo S."/>
            <person name="Nolan M."/>
            <person name="Ohm R."/>
            <person name="Pangilinan J."/>
            <person name="Park H.-J."/>
            <person name="Ramirez L."/>
            <person name="Alfaro M."/>
            <person name="Sun H."/>
            <person name="Tritt A."/>
            <person name="Yoshinaga Y."/>
            <person name="Zwiers L.-H."/>
            <person name="Turgeon B.G."/>
            <person name="Goodwin S.B."/>
            <person name="Spatafora J.W."/>
            <person name="Crous P.W."/>
            <person name="Grigoriev I.V."/>
        </authorList>
    </citation>
    <scope>NUCLEOTIDE SEQUENCE</scope>
    <source>
        <strain evidence="4">CBS 342.82</strain>
    </source>
</reference>
<dbReference type="Gene3D" id="1.20.140.30">
    <property type="entry name" value="MOB kinase activator"/>
    <property type="match status" value="1"/>
</dbReference>
<evidence type="ECO:0000256" key="2">
    <source>
        <dbReference type="SAM" id="MobiDB-lite"/>
    </source>
</evidence>
<dbReference type="SUPFAM" id="SSF101152">
    <property type="entry name" value="Mob1/phocein"/>
    <property type="match status" value="1"/>
</dbReference>
<dbReference type="PANTHER" id="PTHR22599">
    <property type="entry name" value="MPS ONE BINDER KINASE ACTIVATOR-LIKE MOB"/>
    <property type="match status" value="1"/>
</dbReference>
<reference evidence="4" key="3">
    <citation type="submission" date="2025-08" db="UniProtKB">
        <authorList>
            <consortium name="RefSeq"/>
        </authorList>
    </citation>
    <scope>IDENTIFICATION</scope>
    <source>
        <strain evidence="4">CBS 342.82</strain>
    </source>
</reference>
<sequence length="340" mass="37345">MASWMNNLRNLGRQAPARPGQPLPPNRANSGSPAPYSPSSLAPPNIGLAPASPSLTAATTVGDPNLQNPPPNKVPLFFRDEYATFMVRGNFMTLAAKPILVEEGEWLAHQLVEQERLLSAMLAVVQESDRNTGRGICNEHSCPTMSAGPLATYQWMDTQRNPIHLPAAQYIKHIQTWVKGKITDESLFPTANFNSAPPLPVPQNIANDNNWWLGKTSGFPQRFENEIKNMYKQMFRCYAHLYWSHWLNFWEMDATRNLNTCFIHFVNVGRSYGLLSDRDTEPMQPLIDLWVARGDIPQLSESVPVAETTAATASATPATATTAAPASRPAPTTAAAPAAA</sequence>
<dbReference type="AlphaFoldDB" id="A0A6J3MEG5"/>
<feature type="binding site" evidence="1">
    <location>
        <position position="142"/>
    </location>
    <ligand>
        <name>Zn(2+)</name>
        <dbReference type="ChEBI" id="CHEBI:29105"/>
    </ligand>
</feature>
<reference evidence="4" key="2">
    <citation type="submission" date="2020-04" db="EMBL/GenBank/DDBJ databases">
        <authorList>
            <consortium name="NCBI Genome Project"/>
        </authorList>
    </citation>
    <scope>NUCLEOTIDE SEQUENCE</scope>
    <source>
        <strain evidence="4">CBS 342.82</strain>
    </source>
</reference>
<feature type="compositionally biased region" description="Low complexity" evidence="2">
    <location>
        <begin position="308"/>
        <end position="340"/>
    </location>
</feature>
<feature type="compositionally biased region" description="Low complexity" evidence="2">
    <location>
        <begin position="28"/>
        <end position="60"/>
    </location>
</feature>
<dbReference type="RefSeq" id="XP_033463431.1">
    <property type="nucleotide sequence ID" value="XM_033602435.1"/>
</dbReference>
<organism evidence="4">
    <name type="scientific">Dissoconium aciculare CBS 342.82</name>
    <dbReference type="NCBI Taxonomy" id="1314786"/>
    <lineage>
        <taxon>Eukaryota</taxon>
        <taxon>Fungi</taxon>
        <taxon>Dikarya</taxon>
        <taxon>Ascomycota</taxon>
        <taxon>Pezizomycotina</taxon>
        <taxon>Dothideomycetes</taxon>
        <taxon>Dothideomycetidae</taxon>
        <taxon>Mycosphaerellales</taxon>
        <taxon>Dissoconiaceae</taxon>
        <taxon>Dissoconium</taxon>
    </lineage>
</organism>
<dbReference type="Proteomes" id="UP000504637">
    <property type="component" value="Unplaced"/>
</dbReference>
<feature type="region of interest" description="Disordered" evidence="2">
    <location>
        <begin position="307"/>
        <end position="340"/>
    </location>
</feature>
<protein>
    <submittedName>
        <fullName evidence="4">Mob1/phocein</fullName>
    </submittedName>
</protein>
<evidence type="ECO:0000313" key="3">
    <source>
        <dbReference type="Proteomes" id="UP000504637"/>
    </source>
</evidence>
<evidence type="ECO:0000256" key="1">
    <source>
        <dbReference type="PIRSR" id="PIRSR605301-1"/>
    </source>
</evidence>
<feature type="binding site" evidence="1">
    <location>
        <position position="240"/>
    </location>
    <ligand>
        <name>Zn(2+)</name>
        <dbReference type="ChEBI" id="CHEBI:29105"/>
    </ligand>
</feature>
<proteinExistence type="predicted"/>
<feature type="binding site" evidence="1">
    <location>
        <position position="245"/>
    </location>
    <ligand>
        <name>Zn(2+)</name>
        <dbReference type="ChEBI" id="CHEBI:29105"/>
    </ligand>
</feature>
<dbReference type="InterPro" id="IPR036703">
    <property type="entry name" value="MOB_kinase_act_sf"/>
</dbReference>
<feature type="region of interest" description="Disordered" evidence="2">
    <location>
        <begin position="9"/>
        <end position="73"/>
    </location>
</feature>